<feature type="domain" description="ABC transmembrane type-1" evidence="11">
    <location>
        <begin position="98"/>
        <end position="243"/>
    </location>
</feature>
<protein>
    <recommendedName>
        <fullName evidence="14">Multidrug resistance-associated protein lethal(2)03659-like Protein</fullName>
    </recommendedName>
</protein>
<dbReference type="InterPro" id="IPR044726">
    <property type="entry name" value="ABCC_6TM_D2"/>
</dbReference>
<dbReference type="GO" id="GO:0140359">
    <property type="term" value="F:ABC-type transporter activity"/>
    <property type="evidence" value="ECO:0007669"/>
    <property type="project" value="InterPro"/>
</dbReference>
<dbReference type="InterPro" id="IPR003439">
    <property type="entry name" value="ABC_transporter-like_ATP-bd"/>
</dbReference>
<keyword evidence="7 9" id="KW-1133">Transmembrane helix</keyword>
<feature type="transmembrane region" description="Helical" evidence="9">
    <location>
        <begin position="83"/>
        <end position="103"/>
    </location>
</feature>
<keyword evidence="8 9" id="KW-0472">Membrane</keyword>
<feature type="domain" description="ABC transmembrane type-1" evidence="11">
    <location>
        <begin position="653"/>
        <end position="911"/>
    </location>
</feature>
<dbReference type="PROSITE" id="PS50929">
    <property type="entry name" value="ABC_TM1F"/>
    <property type="match status" value="2"/>
</dbReference>
<feature type="transmembrane region" description="Helical" evidence="9">
    <location>
        <begin position="854"/>
        <end position="875"/>
    </location>
</feature>
<comment type="caution">
    <text evidence="12">The sequence shown here is derived from an EMBL/GenBank/DDBJ whole genome shotgun (WGS) entry which is preliminary data.</text>
</comment>
<dbReference type="AlphaFoldDB" id="A0AAV8WFY8"/>
<keyword evidence="13" id="KW-1185">Reference proteome</keyword>
<dbReference type="GO" id="GO:0005524">
    <property type="term" value="F:ATP binding"/>
    <property type="evidence" value="ECO:0007669"/>
    <property type="project" value="UniProtKB-KW"/>
</dbReference>
<dbReference type="InterPro" id="IPR011527">
    <property type="entry name" value="ABC1_TM_dom"/>
</dbReference>
<keyword evidence="6" id="KW-0067">ATP-binding</keyword>
<comment type="subcellular location">
    <subcellularLocation>
        <location evidence="1">Membrane</location>
        <topology evidence="1">Multi-pass membrane protein</topology>
    </subcellularLocation>
</comment>
<dbReference type="FunFam" id="3.40.50.300:FF:000973">
    <property type="entry name" value="Multidrug resistance-associated protein 4"/>
    <property type="match status" value="1"/>
</dbReference>
<feature type="domain" description="ABC transporter" evidence="10">
    <location>
        <begin position="343"/>
        <end position="563"/>
    </location>
</feature>
<accession>A0AAV8WFY8</accession>
<dbReference type="InterPro" id="IPR050173">
    <property type="entry name" value="ABC_transporter_C-like"/>
</dbReference>
<sequence length="1179" mass="133992">MDQSEKRKRKANPRETANIFSYFTFGYTLGLFRKGFRKELEEDDIYEVIRKCRSKRCGDKTEQQWNKSASIYRLLWKRFGKTFILIGIATIVWKELYSVLQPYTMSRLISYFEKGQTKISRNSAYYCAGTVIFLNVFGFIFHNNLYVYEYTLAVSIRTSLKSLLYRKSLKLSPAAFSDTNLGNIVTILTRDISAIEENLWLVLDLIVYVIQFLTSCFLLWWKLGTPAFIGIGLLFLALPIQKVTVMMRAFYIHFVIVAIGVLTSKVTFLLLILSYIWLGYTTNTELIFYVLSIFHQLQVSFGIIIPMNLSKIADFRAAFIRLDKMLQAGEIEAVEENLGNPSIYLKDVSVHIRDKEILKDVSLKVTTSSLILVTGAVGSGKSSLLKAILQDYPKSKGDLEVWGSVSYASQDPWLFPASIKQNILFGLDYDEKRYEEVTRVCALNYDLSLLEKGDETVVADRGLNLSKGQQCRINLARAAYRQADIYLLDDALTALDGHVQDYIFDECIKKFLNDKICILVTQNVNHLKQADKVIVMEQGRILISEKPDNIVATKLKAIENMLEITDNENEKESTLLQTEQQSSKKKVYEETKKVGKVELKVYKKYFQYGGGVLIFSSIVFIYVIAQTCESFAEKLITQWIDLQQKVLDLKTNYTINASYYQELVSKKDDTFGVYTILVILKASLALVKFYALLRFCRNASINIHKVMASKVINAVMSFFDTHFIGNILNRFSLDLNNIDESIPFVYPRLFGVLFSSIGSTILIATVNWLFLVPISVLLVVLVLIRMVYIATGRSLKRLESATRSPLVGHINSSLEGLTTIRAFKAEQILKDEFDKHQDLYTSAFFTRVCSSMAFAFFMDLIGSVFTVLVIIRFLFFEHNISAGNVGLALTQVFHLTHHIQWGIQQWAQLENHMTSVERALEYTDIKQEDATGTTAKNWPSDGGIRYDKVTLNYEGSKNPVLKDVSFAVKPKQKIGIVGRTGAGKSSIISTLFRLYEFQGKIWVDGVDISSLSLPFLRSKIAIIPQDPVLFTGTIRDNVDPNKKYTDDKIWKVLNRVKVKDLVPSLDFQIKDKGSGFSSGQRQLLCLARAAIGQFKIVVLDEATANMDPVTDKMLHDVIDEVFSECTILTVAHRLRSILNCDLVMVLDSGSLVEYDDPKKLVEDKTSAFYKMCKEAERET</sequence>
<keyword evidence="2" id="KW-0813">Transport</keyword>
<feature type="transmembrane region" description="Helical" evidence="9">
    <location>
        <begin position="286"/>
        <end position="309"/>
    </location>
</feature>
<evidence type="ECO:0000256" key="1">
    <source>
        <dbReference type="ARBA" id="ARBA00004141"/>
    </source>
</evidence>
<feature type="transmembrane region" description="Helical" evidence="9">
    <location>
        <begin position="227"/>
        <end position="245"/>
    </location>
</feature>
<evidence type="ECO:0000256" key="7">
    <source>
        <dbReference type="ARBA" id="ARBA00022989"/>
    </source>
</evidence>
<keyword evidence="4" id="KW-0677">Repeat</keyword>
<keyword evidence="5" id="KW-0547">Nucleotide-binding</keyword>
<dbReference type="PANTHER" id="PTHR24223:SF448">
    <property type="entry name" value="FI20146P1-RELATED"/>
    <property type="match status" value="1"/>
</dbReference>
<dbReference type="Proteomes" id="UP001159042">
    <property type="component" value="Unassembled WGS sequence"/>
</dbReference>
<dbReference type="Pfam" id="PF00005">
    <property type="entry name" value="ABC_tran"/>
    <property type="match status" value="2"/>
</dbReference>
<dbReference type="InterPro" id="IPR036640">
    <property type="entry name" value="ABC1_TM_sf"/>
</dbReference>
<dbReference type="InterPro" id="IPR017871">
    <property type="entry name" value="ABC_transporter-like_CS"/>
</dbReference>
<evidence type="ECO:0000259" key="11">
    <source>
        <dbReference type="PROSITE" id="PS50929"/>
    </source>
</evidence>
<evidence type="ECO:0000256" key="2">
    <source>
        <dbReference type="ARBA" id="ARBA00022448"/>
    </source>
</evidence>
<evidence type="ECO:0000256" key="3">
    <source>
        <dbReference type="ARBA" id="ARBA00022692"/>
    </source>
</evidence>
<feature type="transmembrane region" description="Helical" evidence="9">
    <location>
        <begin position="605"/>
        <end position="625"/>
    </location>
</feature>
<evidence type="ECO:0000256" key="9">
    <source>
        <dbReference type="SAM" id="Phobius"/>
    </source>
</evidence>
<evidence type="ECO:0000256" key="6">
    <source>
        <dbReference type="ARBA" id="ARBA00022840"/>
    </source>
</evidence>
<dbReference type="SUPFAM" id="SSF90123">
    <property type="entry name" value="ABC transporter transmembrane region"/>
    <property type="match status" value="2"/>
</dbReference>
<dbReference type="InterPro" id="IPR027417">
    <property type="entry name" value="P-loop_NTPase"/>
</dbReference>
<dbReference type="Pfam" id="PF00664">
    <property type="entry name" value="ABC_membrane"/>
    <property type="match status" value="2"/>
</dbReference>
<feature type="transmembrane region" description="Helical" evidence="9">
    <location>
        <begin position="199"/>
        <end position="221"/>
    </location>
</feature>
<dbReference type="Gene3D" id="3.40.50.300">
    <property type="entry name" value="P-loop containing nucleotide triphosphate hydrolases"/>
    <property type="match status" value="2"/>
</dbReference>
<dbReference type="CDD" id="cd18580">
    <property type="entry name" value="ABC_6TM_ABCC_D2"/>
    <property type="match status" value="1"/>
</dbReference>
<dbReference type="PANTHER" id="PTHR24223">
    <property type="entry name" value="ATP-BINDING CASSETTE SUB-FAMILY C"/>
    <property type="match status" value="1"/>
</dbReference>
<evidence type="ECO:0000259" key="10">
    <source>
        <dbReference type="PROSITE" id="PS50893"/>
    </source>
</evidence>
<dbReference type="GO" id="GO:0016020">
    <property type="term" value="C:membrane"/>
    <property type="evidence" value="ECO:0007669"/>
    <property type="project" value="UniProtKB-SubCell"/>
</dbReference>
<dbReference type="CDD" id="cd03250">
    <property type="entry name" value="ABCC_MRP_domain1"/>
    <property type="match status" value="1"/>
</dbReference>
<dbReference type="PROSITE" id="PS00211">
    <property type="entry name" value="ABC_TRANSPORTER_1"/>
    <property type="match status" value="1"/>
</dbReference>
<dbReference type="CDD" id="cd03244">
    <property type="entry name" value="ABCC_MRP_domain2"/>
    <property type="match status" value="1"/>
</dbReference>
<feature type="transmembrane region" description="Helical" evidence="9">
    <location>
        <begin position="252"/>
        <end position="280"/>
    </location>
</feature>
<feature type="domain" description="ABC transporter" evidence="10">
    <location>
        <begin position="944"/>
        <end position="1173"/>
    </location>
</feature>
<evidence type="ECO:0000313" key="13">
    <source>
        <dbReference type="Proteomes" id="UP001159042"/>
    </source>
</evidence>
<gene>
    <name evidence="12" type="ORF">NQ315_001332</name>
</gene>
<dbReference type="FunFam" id="3.40.50.300:FF:000163">
    <property type="entry name" value="Multidrug resistance-associated protein member 4"/>
    <property type="match status" value="1"/>
</dbReference>
<reference evidence="12 13" key="1">
    <citation type="journal article" date="2023" name="Insect Mol. Biol.">
        <title>Genome sequencing provides insights into the evolution of gene families encoding plant cell wall-degrading enzymes in longhorned beetles.</title>
        <authorList>
            <person name="Shin N.R."/>
            <person name="Okamura Y."/>
            <person name="Kirsch R."/>
            <person name="Pauchet Y."/>
        </authorList>
    </citation>
    <scope>NUCLEOTIDE SEQUENCE [LARGE SCALE GENOMIC DNA]</scope>
    <source>
        <strain evidence="12">EAD_L_NR</strain>
    </source>
</reference>
<evidence type="ECO:0000256" key="4">
    <source>
        <dbReference type="ARBA" id="ARBA00022737"/>
    </source>
</evidence>
<evidence type="ECO:0008006" key="14">
    <source>
        <dbReference type="Google" id="ProtNLM"/>
    </source>
</evidence>
<evidence type="ECO:0000256" key="8">
    <source>
        <dbReference type="ARBA" id="ARBA00023136"/>
    </source>
</evidence>
<evidence type="ECO:0000313" key="12">
    <source>
        <dbReference type="EMBL" id="KAJ8925147.1"/>
    </source>
</evidence>
<dbReference type="InterPro" id="IPR003593">
    <property type="entry name" value="AAA+_ATPase"/>
</dbReference>
<dbReference type="GO" id="GO:0016887">
    <property type="term" value="F:ATP hydrolysis activity"/>
    <property type="evidence" value="ECO:0007669"/>
    <property type="project" value="InterPro"/>
</dbReference>
<keyword evidence="3 9" id="KW-0812">Transmembrane</keyword>
<dbReference type="SUPFAM" id="SSF52540">
    <property type="entry name" value="P-loop containing nucleoside triphosphate hydrolases"/>
    <property type="match status" value="2"/>
</dbReference>
<dbReference type="FunFam" id="1.20.1560.10:FF:000014">
    <property type="entry name" value="Multidrug resistance-associated protein member 4"/>
    <property type="match status" value="1"/>
</dbReference>
<evidence type="ECO:0000256" key="5">
    <source>
        <dbReference type="ARBA" id="ARBA00022741"/>
    </source>
</evidence>
<dbReference type="Gene3D" id="1.20.1560.10">
    <property type="entry name" value="ABC transporter type 1, transmembrane domain"/>
    <property type="match status" value="2"/>
</dbReference>
<dbReference type="PROSITE" id="PS50893">
    <property type="entry name" value="ABC_TRANSPORTER_2"/>
    <property type="match status" value="2"/>
</dbReference>
<dbReference type="EMBL" id="JANEYG010000002">
    <property type="protein sequence ID" value="KAJ8925147.1"/>
    <property type="molecule type" value="Genomic_DNA"/>
</dbReference>
<feature type="transmembrane region" description="Helical" evidence="9">
    <location>
        <begin position="770"/>
        <end position="788"/>
    </location>
</feature>
<organism evidence="12 13">
    <name type="scientific">Exocentrus adspersus</name>
    <dbReference type="NCBI Taxonomy" id="1586481"/>
    <lineage>
        <taxon>Eukaryota</taxon>
        <taxon>Metazoa</taxon>
        <taxon>Ecdysozoa</taxon>
        <taxon>Arthropoda</taxon>
        <taxon>Hexapoda</taxon>
        <taxon>Insecta</taxon>
        <taxon>Pterygota</taxon>
        <taxon>Neoptera</taxon>
        <taxon>Endopterygota</taxon>
        <taxon>Coleoptera</taxon>
        <taxon>Polyphaga</taxon>
        <taxon>Cucujiformia</taxon>
        <taxon>Chrysomeloidea</taxon>
        <taxon>Cerambycidae</taxon>
        <taxon>Lamiinae</taxon>
        <taxon>Acanthocinini</taxon>
        <taxon>Exocentrus</taxon>
    </lineage>
</organism>
<name>A0AAV8WFY8_9CUCU</name>
<feature type="transmembrane region" description="Helical" evidence="9">
    <location>
        <begin position="671"/>
        <end position="693"/>
    </location>
</feature>
<feature type="transmembrane region" description="Helical" evidence="9">
    <location>
        <begin position="745"/>
        <end position="764"/>
    </location>
</feature>
<proteinExistence type="predicted"/>
<feature type="transmembrane region" description="Helical" evidence="9">
    <location>
        <begin position="123"/>
        <end position="141"/>
    </location>
</feature>
<dbReference type="SMART" id="SM00382">
    <property type="entry name" value="AAA"/>
    <property type="match status" value="2"/>
</dbReference>